<keyword evidence="2" id="KW-1185">Reference proteome</keyword>
<evidence type="ECO:0000313" key="1">
    <source>
        <dbReference type="EMBL" id="KAK9690085.1"/>
    </source>
</evidence>
<organism evidence="1 2">
    <name type="scientific">Saponaria officinalis</name>
    <name type="common">Common soapwort</name>
    <name type="synonym">Lychnis saponaria</name>
    <dbReference type="NCBI Taxonomy" id="3572"/>
    <lineage>
        <taxon>Eukaryota</taxon>
        <taxon>Viridiplantae</taxon>
        <taxon>Streptophyta</taxon>
        <taxon>Embryophyta</taxon>
        <taxon>Tracheophyta</taxon>
        <taxon>Spermatophyta</taxon>
        <taxon>Magnoliopsida</taxon>
        <taxon>eudicotyledons</taxon>
        <taxon>Gunneridae</taxon>
        <taxon>Pentapetalae</taxon>
        <taxon>Caryophyllales</taxon>
        <taxon>Caryophyllaceae</taxon>
        <taxon>Caryophylleae</taxon>
        <taxon>Saponaria</taxon>
    </lineage>
</organism>
<gene>
    <name evidence="1" type="ORF">RND81_09G103900</name>
</gene>
<dbReference type="Proteomes" id="UP001443914">
    <property type="component" value="Unassembled WGS sequence"/>
</dbReference>
<sequence length="135" mass="15554">MQKPVPIEHVVNGICNLLIKNQFNVSEFDIGLYGCYKGYDWSAINLGKLMNAYKEENFSVKRVVHSTGPNLFYRSRPYRKSMPIPKLKCLQHQLYTTGASQARKMSPSIPHTSVSPLLPYLGYIPLKFIKRVRFM</sequence>
<proteinExistence type="predicted"/>
<accession>A0AAW1IK20</accession>
<dbReference type="AlphaFoldDB" id="A0AAW1IK20"/>
<reference evidence="1" key="1">
    <citation type="submission" date="2024-03" db="EMBL/GenBank/DDBJ databases">
        <title>WGS assembly of Saponaria officinalis var. Norfolk2.</title>
        <authorList>
            <person name="Jenkins J."/>
            <person name="Shu S."/>
            <person name="Grimwood J."/>
            <person name="Barry K."/>
            <person name="Goodstein D."/>
            <person name="Schmutz J."/>
            <person name="Leebens-Mack J."/>
            <person name="Osbourn A."/>
        </authorList>
    </citation>
    <scope>NUCLEOTIDE SEQUENCE [LARGE SCALE GENOMIC DNA]</scope>
    <source>
        <strain evidence="1">JIC</strain>
    </source>
</reference>
<dbReference type="EMBL" id="JBDFQZ010000009">
    <property type="protein sequence ID" value="KAK9690085.1"/>
    <property type="molecule type" value="Genomic_DNA"/>
</dbReference>
<comment type="caution">
    <text evidence="1">The sequence shown here is derived from an EMBL/GenBank/DDBJ whole genome shotgun (WGS) entry which is preliminary data.</text>
</comment>
<name>A0AAW1IK20_SAPOF</name>
<evidence type="ECO:0000313" key="2">
    <source>
        <dbReference type="Proteomes" id="UP001443914"/>
    </source>
</evidence>
<protein>
    <submittedName>
        <fullName evidence="1">Uncharacterized protein</fullName>
    </submittedName>
</protein>